<organism evidence="1">
    <name type="scientific">Singulisphaera sp. Ch08</name>
    <dbReference type="NCBI Taxonomy" id="3120278"/>
    <lineage>
        <taxon>Bacteria</taxon>
        <taxon>Pseudomonadati</taxon>
        <taxon>Planctomycetota</taxon>
        <taxon>Planctomycetia</taxon>
        <taxon>Isosphaerales</taxon>
        <taxon>Isosphaeraceae</taxon>
        <taxon>Singulisphaera</taxon>
    </lineage>
</organism>
<accession>A0AAU7CG78</accession>
<dbReference type="AlphaFoldDB" id="A0AAU7CG78"/>
<gene>
    <name evidence="1" type="ORF">V5E97_00240</name>
</gene>
<dbReference type="EMBL" id="CP155447">
    <property type="protein sequence ID" value="XBH04477.1"/>
    <property type="molecule type" value="Genomic_DNA"/>
</dbReference>
<dbReference type="RefSeq" id="WP_406697238.1">
    <property type="nucleotide sequence ID" value="NZ_CP155447.1"/>
</dbReference>
<protein>
    <submittedName>
        <fullName evidence="1">Uncharacterized protein</fullName>
    </submittedName>
</protein>
<name>A0AAU7CG78_9BACT</name>
<reference evidence="1" key="1">
    <citation type="submission" date="2024-05" db="EMBL/GenBank/DDBJ databases">
        <title>Planctomycetes of the genus Singulisphaera possess chitinolytic capabilities.</title>
        <authorList>
            <person name="Ivanova A."/>
        </authorList>
    </citation>
    <scope>NUCLEOTIDE SEQUENCE</scope>
    <source>
        <strain evidence="1">Ch08T</strain>
    </source>
</reference>
<evidence type="ECO:0000313" key="1">
    <source>
        <dbReference type="EMBL" id="XBH04477.1"/>
    </source>
</evidence>
<proteinExistence type="predicted"/>
<sequence length="117" mass="12526">MRRVAALLSLIAAFTGTPLRQAEAAGDFARSLSRCFEPASLETLDGGVGDDSGVVTLTQMHGDFAAAALLVADPFILPPALGMPSISPEEAEGLKERVWWPPAPPNIRHAWLQIFLF</sequence>